<reference evidence="1 2" key="1">
    <citation type="submission" date="2024-02" db="EMBL/GenBank/DDBJ databases">
        <title>Seven novel Bacillus-like species.</title>
        <authorList>
            <person name="Liu G."/>
        </authorList>
    </citation>
    <scope>NUCLEOTIDE SEQUENCE [LARGE SCALE GENOMIC DNA]</scope>
    <source>
        <strain evidence="1 2">FJAT-52991</strain>
    </source>
</reference>
<proteinExistence type="predicted"/>
<organism evidence="1 2">
    <name type="scientific">Bacillus kandeliae</name>
    <dbReference type="NCBI Taxonomy" id="3129297"/>
    <lineage>
        <taxon>Bacteria</taxon>
        <taxon>Bacillati</taxon>
        <taxon>Bacillota</taxon>
        <taxon>Bacilli</taxon>
        <taxon>Bacillales</taxon>
        <taxon>Bacillaceae</taxon>
        <taxon>Bacillus</taxon>
    </lineage>
</organism>
<dbReference type="Proteomes" id="UP001387364">
    <property type="component" value="Chromosome"/>
</dbReference>
<keyword evidence="2" id="KW-1185">Reference proteome</keyword>
<accession>A0ABZ2N345</accession>
<evidence type="ECO:0000313" key="1">
    <source>
        <dbReference type="EMBL" id="WXB91687.1"/>
    </source>
</evidence>
<protein>
    <submittedName>
        <fullName evidence="1">DUF3139 domain-containing protein</fullName>
    </submittedName>
</protein>
<dbReference type="EMBL" id="CP147404">
    <property type="protein sequence ID" value="WXB91687.1"/>
    <property type="molecule type" value="Genomic_DNA"/>
</dbReference>
<gene>
    <name evidence="1" type="ORF">WDJ61_10410</name>
</gene>
<sequence>MKRTSKMKKAIITLFFIALIITVGSIGKKLYFAHYKKLADERIEKVIEFQGATLNNGKVMVDVYDSKNACWFKSIYFHDDPDITYEYEYIKSSNEVRVWAMYNNMSLDLVNKEAKYPLIDVYFDKEGNIIKSEKR</sequence>
<evidence type="ECO:0000313" key="2">
    <source>
        <dbReference type="Proteomes" id="UP001387364"/>
    </source>
</evidence>
<dbReference type="RefSeq" id="WP_338749422.1">
    <property type="nucleotide sequence ID" value="NZ_CP147404.1"/>
</dbReference>
<name>A0ABZ2N345_9BACI</name>